<protein>
    <recommendedName>
        <fullName evidence="6">NB-ARC domain-containing protein</fullName>
    </recommendedName>
</protein>
<dbReference type="PANTHER" id="PTHR15140">
    <property type="entry name" value="TUBULIN-SPECIFIC CHAPERONE E"/>
    <property type="match status" value="1"/>
</dbReference>
<keyword evidence="5" id="KW-1185">Reference proteome</keyword>
<feature type="domain" description="NB-ARC" evidence="2">
    <location>
        <begin position="53"/>
        <end position="111"/>
    </location>
</feature>
<proteinExistence type="predicted"/>
<evidence type="ECO:0000259" key="2">
    <source>
        <dbReference type="Pfam" id="PF00931"/>
    </source>
</evidence>
<dbReference type="InterPro" id="IPR055414">
    <property type="entry name" value="LRR_R13L4/SHOC2-like"/>
</dbReference>
<dbReference type="InterPro" id="IPR032675">
    <property type="entry name" value="LRR_dom_sf"/>
</dbReference>
<dbReference type="Pfam" id="PF00931">
    <property type="entry name" value="NB-ARC"/>
    <property type="match status" value="1"/>
</dbReference>
<keyword evidence="1" id="KW-0677">Repeat</keyword>
<organism evidence="4 5">
    <name type="scientific">Striga hermonthica</name>
    <name type="common">Purple witchweed</name>
    <name type="synonym">Buchnera hermonthica</name>
    <dbReference type="NCBI Taxonomy" id="68872"/>
    <lineage>
        <taxon>Eukaryota</taxon>
        <taxon>Viridiplantae</taxon>
        <taxon>Streptophyta</taxon>
        <taxon>Embryophyta</taxon>
        <taxon>Tracheophyta</taxon>
        <taxon>Spermatophyta</taxon>
        <taxon>Magnoliopsida</taxon>
        <taxon>eudicotyledons</taxon>
        <taxon>Gunneridae</taxon>
        <taxon>Pentapetalae</taxon>
        <taxon>asterids</taxon>
        <taxon>lamiids</taxon>
        <taxon>Lamiales</taxon>
        <taxon>Orobanchaceae</taxon>
        <taxon>Buchnereae</taxon>
        <taxon>Striga</taxon>
    </lineage>
</organism>
<dbReference type="EMBL" id="CACSLK010030184">
    <property type="protein sequence ID" value="CAA0836131.1"/>
    <property type="molecule type" value="Genomic_DNA"/>
</dbReference>
<reference evidence="4" key="1">
    <citation type="submission" date="2019-12" db="EMBL/GenBank/DDBJ databases">
        <authorList>
            <person name="Scholes J."/>
        </authorList>
    </citation>
    <scope>NUCLEOTIDE SEQUENCE</scope>
</reference>
<dbReference type="Proteomes" id="UP001153555">
    <property type="component" value="Unassembled WGS sequence"/>
</dbReference>
<name>A0A9N7NP56_STRHE</name>
<dbReference type="InterPro" id="IPR002182">
    <property type="entry name" value="NB-ARC"/>
</dbReference>
<evidence type="ECO:0000313" key="4">
    <source>
        <dbReference type="EMBL" id="CAA0836131.1"/>
    </source>
</evidence>
<comment type="caution">
    <text evidence="4">The sequence shown here is derived from an EMBL/GenBank/DDBJ whole genome shotgun (WGS) entry which is preliminary data.</text>
</comment>
<dbReference type="GO" id="GO:0043531">
    <property type="term" value="F:ADP binding"/>
    <property type="evidence" value="ECO:0007669"/>
    <property type="project" value="InterPro"/>
</dbReference>
<dbReference type="GO" id="GO:0006952">
    <property type="term" value="P:defense response"/>
    <property type="evidence" value="ECO:0007669"/>
    <property type="project" value="UniProtKB-KW"/>
</dbReference>
<evidence type="ECO:0000259" key="3">
    <source>
        <dbReference type="Pfam" id="PF23598"/>
    </source>
</evidence>
<dbReference type="InterPro" id="IPR027417">
    <property type="entry name" value="P-loop_NTPase"/>
</dbReference>
<accession>A0A9N7NP56</accession>
<dbReference type="Gene3D" id="3.40.50.300">
    <property type="entry name" value="P-loop containing nucleotide triphosphate hydrolases"/>
    <property type="match status" value="1"/>
</dbReference>
<dbReference type="OrthoDB" id="912582at2759"/>
<dbReference type="SUPFAM" id="SSF52540">
    <property type="entry name" value="P-loop containing nucleoside triphosphate hydrolases"/>
    <property type="match status" value="1"/>
</dbReference>
<evidence type="ECO:0008006" key="6">
    <source>
        <dbReference type="Google" id="ProtNLM"/>
    </source>
</evidence>
<gene>
    <name evidence="4" type="ORF">SHERM_03250</name>
</gene>
<evidence type="ECO:0000313" key="5">
    <source>
        <dbReference type="Proteomes" id="UP001153555"/>
    </source>
</evidence>
<dbReference type="SUPFAM" id="SSF52058">
    <property type="entry name" value="L domain-like"/>
    <property type="match status" value="1"/>
</dbReference>
<sequence>MKKAYKKELNSKPLLEEDDSVCSVLGRPKKIVGFSEVLIGIKDELRVTRPWHKSRKVVTIVGMAGIGKTAVAKELYEDVSGEYDCCAWVNIGPKYVYREVMLSLLAQINPGGHDKMLPKSSYSSYYFNEPVRIKTCALHSAFWHISTREAEKAKFLHILSSYGDGFGEGIKGQRRLSVGKNVLFGIKDVRNSIESVSTMHSLLCVGPPHMYPVPLFFGRLRLLRVVDALTVRFYCFPMEVSKLVHLRYLALNCDQEIPAGTMSKLRNLESLIVGRSLCIKKSVGIDPLLPVEIWDMKELKHLQVTGFDLPAPPCDESLLPNLLTLSNVSIRSCTERILERIPKLKKLGIQIEWEPHATTVGSCCFRFEMSHLHKVESLKCVVVNPNLGCQLNLGCLPAARPLFDCYRSFSSHIQKLSLTGLGFPWREMSQIGRMDNLKVLKLRCFAFRGLKWETGRDAFPMLNFLLIEDCDLVEWKVGHNSFRYLRRLIIKHCYKLWEFPGELFRVLLHSIEVVDCNSLLVASVMGLHKGKEEFFQLHISSSWNKKGPSVP</sequence>
<dbReference type="PANTHER" id="PTHR15140:SF33">
    <property type="entry name" value="LATE BLIGHT RESISTANCE PROTEIN HOMOLOG R1A-3 ISOFORM X1"/>
    <property type="match status" value="1"/>
</dbReference>
<dbReference type="Pfam" id="PF23598">
    <property type="entry name" value="LRR_14"/>
    <property type="match status" value="1"/>
</dbReference>
<feature type="domain" description="Disease resistance R13L4/SHOC-2-like LRR" evidence="3">
    <location>
        <begin position="220"/>
        <end position="491"/>
    </location>
</feature>
<dbReference type="AlphaFoldDB" id="A0A9N7NP56"/>
<dbReference type="Gene3D" id="3.80.10.10">
    <property type="entry name" value="Ribonuclease Inhibitor"/>
    <property type="match status" value="1"/>
</dbReference>
<evidence type="ECO:0000256" key="1">
    <source>
        <dbReference type="ARBA" id="ARBA00022737"/>
    </source>
</evidence>